<feature type="compositionally biased region" description="Basic and acidic residues" evidence="6">
    <location>
        <begin position="654"/>
        <end position="667"/>
    </location>
</feature>
<dbReference type="GO" id="GO:0005524">
    <property type="term" value="F:ATP binding"/>
    <property type="evidence" value="ECO:0007669"/>
    <property type="project" value="UniProtKB-KW"/>
</dbReference>
<dbReference type="AlphaFoldDB" id="A0A2K8P5W0"/>
<evidence type="ECO:0000313" key="10">
    <source>
        <dbReference type="EMBL" id="ATZ29475.1"/>
    </source>
</evidence>
<protein>
    <submittedName>
        <fullName evidence="9">Glucan endo-1,3-beta-glucosidase</fullName>
        <ecNumber evidence="9">3.2.1.39</ecNumber>
    </submittedName>
</protein>
<accession>A0A2K8P5W0</accession>
<keyword evidence="3" id="KW-0547">Nucleotide-binding</keyword>
<keyword evidence="9" id="KW-0326">Glycosidase</keyword>
<sequence length="930" mass="97883">MHLKHGVLSRRSRRSRLLTPAVTSVVAIAVLGGLAIQPAVLDRSAALRADPAADAYDWLYDTSAEQWRQDQCLMTDVLRLGGPSMAQTAQDALNQPQDKLHALADRARWQQTPLATAYQKDRDAAWSSLQAINSLRDGWKKPLEGLTNPPGGMNTADFHWPPGSPGDGKQDFYTQTGLSKWVAERFWTEEGSFYQDPTPKAYDQAKGMVKYLGTPLYGKDPDAHAPGGDWNRDLAEHEAFQHLTDWSPEPMGADNARLFMASGGFPRSAPQPGTAEYRIAVEDLKARFAGCAWRDPIDPNRVLDGITTTAAGEWQQEIVSQQAQRNQILAANAEATTALAAGAKALGEMLGHSWVADHATRWQDYWSPGGIGAVGDKPAVIELHAVGGKCLDVENSGTNDGAPVQVYWCNGTSAQQWQMFGDDHGLHLRNVVSQKCLDVSNNDPANGTRIQIWTCNSSPAQTWEYNLRATTAIKNVGTGKCLDLHTYEPGYDSWLWDCNGTGPQQFDIKPSGNGAVPAQSEFTKAKAAVTGAQAGAKKQLDVLKVQAAAAKKASTTTDTAAQAAYTIADANGAPRGRGLLVGQQKAQVTKGAVAALDAMVKAGETAEAATRASGADSETIAQRALAQAAQAKAEFRREAAHTAELQAKASADAAKSHRDNAKKDAETAKAKLGDAVKVESDAKVAAATAHAKRLAAEAEEANAKKEKGTAAAKQAEAAQHRNNAQAEATKAQDARTKAEAAETAAVDRKNDAVKARDNAKAKRDDAWDAEQKAEAERAKASAKAAYAASLDAGTEADAARTSADQADQNAKDAETAAGRARGEANAATTAAEEADAAATRAEAAAKRSRADADGAQAAKLKAEAAVKTATSAAADAIAASQHAASEARSAVAMADEADGQAKTAKTQADLANQEALKAVTASAKAAGFAY</sequence>
<feature type="region of interest" description="Disordered" evidence="6">
    <location>
        <begin position="642"/>
        <end position="667"/>
    </location>
</feature>
<name>A0A2K8P5W0_STRLA</name>
<feature type="region of interest" description="Disordered" evidence="6">
    <location>
        <begin position="797"/>
        <end position="849"/>
    </location>
</feature>
<feature type="transmembrane region" description="Helical" evidence="7">
    <location>
        <begin position="21"/>
        <end position="41"/>
    </location>
</feature>
<gene>
    <name evidence="9" type="ORF">SLAV_00830</name>
    <name evidence="10" type="ORF">SLAV_38560</name>
</gene>
<feature type="compositionally biased region" description="Basic and acidic residues" evidence="6">
    <location>
        <begin position="730"/>
        <end position="774"/>
    </location>
</feature>
<dbReference type="EC" id="3.2.1.39" evidence="9"/>
<dbReference type="InterPro" id="IPR035992">
    <property type="entry name" value="Ricin_B-like_lectins"/>
</dbReference>
<dbReference type="EMBL" id="CP024985">
    <property type="protein sequence ID" value="ATZ22096.1"/>
    <property type="molecule type" value="Genomic_DNA"/>
</dbReference>
<evidence type="ECO:0000256" key="1">
    <source>
        <dbReference type="ARBA" id="ARBA00022527"/>
    </source>
</evidence>
<dbReference type="InterPro" id="IPR030616">
    <property type="entry name" value="Aur-like"/>
</dbReference>
<dbReference type="PANTHER" id="PTHR24350">
    <property type="entry name" value="SERINE/THREONINE-PROTEIN KINASE IAL-RELATED"/>
    <property type="match status" value="1"/>
</dbReference>
<keyword evidence="7" id="KW-0812">Transmembrane</keyword>
<evidence type="ECO:0000313" key="11">
    <source>
        <dbReference type="Proteomes" id="UP000231791"/>
    </source>
</evidence>
<organism evidence="9 11">
    <name type="scientific">Streptomyces lavendulae subsp. lavendulae</name>
    <dbReference type="NCBI Taxonomy" id="58340"/>
    <lineage>
        <taxon>Bacteria</taxon>
        <taxon>Bacillati</taxon>
        <taxon>Actinomycetota</taxon>
        <taxon>Actinomycetes</taxon>
        <taxon>Kitasatosporales</taxon>
        <taxon>Streptomycetaceae</taxon>
        <taxon>Streptomyces</taxon>
    </lineage>
</organism>
<keyword evidence="2" id="KW-0808">Transferase</keyword>
<dbReference type="PROSITE" id="PS50231">
    <property type="entry name" value="RICIN_B_LECTIN"/>
    <property type="match status" value="1"/>
</dbReference>
<dbReference type="KEGG" id="slx:SLAV_38560"/>
<keyword evidence="4" id="KW-0418">Kinase</keyword>
<keyword evidence="9" id="KW-0378">Hydrolase</keyword>
<dbReference type="Pfam" id="PF00652">
    <property type="entry name" value="Ricin_B_lectin"/>
    <property type="match status" value="1"/>
</dbReference>
<keyword evidence="7" id="KW-0472">Membrane</keyword>
<evidence type="ECO:0000256" key="7">
    <source>
        <dbReference type="SAM" id="Phobius"/>
    </source>
</evidence>
<feature type="region of interest" description="Disordered" evidence="6">
    <location>
        <begin position="697"/>
        <end position="774"/>
    </location>
</feature>
<evidence type="ECO:0000313" key="9">
    <source>
        <dbReference type="EMBL" id="ATZ22096.1"/>
    </source>
</evidence>
<keyword evidence="5" id="KW-0067">ATP-binding</keyword>
<keyword evidence="1" id="KW-0723">Serine/threonine-protein kinase</keyword>
<dbReference type="GO" id="GO:0004674">
    <property type="term" value="F:protein serine/threonine kinase activity"/>
    <property type="evidence" value="ECO:0007669"/>
    <property type="project" value="UniProtKB-KW"/>
</dbReference>
<dbReference type="Gene3D" id="2.80.10.50">
    <property type="match status" value="3"/>
</dbReference>
<evidence type="ECO:0000256" key="4">
    <source>
        <dbReference type="ARBA" id="ARBA00022777"/>
    </source>
</evidence>
<evidence type="ECO:0000256" key="2">
    <source>
        <dbReference type="ARBA" id="ARBA00022679"/>
    </source>
</evidence>
<keyword evidence="7" id="KW-1133">Transmembrane helix</keyword>
<dbReference type="Proteomes" id="UP000231791">
    <property type="component" value="Chromosome"/>
</dbReference>
<evidence type="ECO:0000256" key="3">
    <source>
        <dbReference type="ARBA" id="ARBA00022741"/>
    </source>
</evidence>
<feature type="domain" description="Ricin B lectin" evidence="8">
    <location>
        <begin position="377"/>
        <end position="509"/>
    </location>
</feature>
<evidence type="ECO:0000256" key="6">
    <source>
        <dbReference type="SAM" id="MobiDB-lite"/>
    </source>
</evidence>
<keyword evidence="11" id="KW-1185">Reference proteome</keyword>
<reference evidence="9 11" key="1">
    <citation type="submission" date="2017-11" db="EMBL/GenBank/DDBJ databases">
        <title>Complete genome sequence of Streptomyces lavendulae subsp. lavendulae CCM 3239 (formerly 'Streptomyces aureofaciens CCM 3239'), the producer of the angucycline-type antibiotic auricin.</title>
        <authorList>
            <person name="Busche T."/>
            <person name="Novakova R."/>
            <person name="Al'Dilaimi A."/>
            <person name="Homerova D."/>
            <person name="Feckova L."/>
            <person name="Rezuchova B."/>
            <person name="Mingyar E."/>
            <person name="Csolleiova D."/>
            <person name="Bekeova C."/>
            <person name="Winkler A."/>
            <person name="Sevcikova B."/>
            <person name="Kalinowski J."/>
            <person name="Kormanec J."/>
            <person name="Ruckert C."/>
        </authorList>
    </citation>
    <scope>NUCLEOTIDE SEQUENCE [LARGE SCALE GENOMIC DNA]</scope>
    <source>
        <strain evidence="9 11">CCM 3239</strain>
    </source>
</reference>
<dbReference type="KEGG" id="slx:SLAV_00830"/>
<dbReference type="EMBL" id="CP024985">
    <property type="protein sequence ID" value="ATZ29475.1"/>
    <property type="molecule type" value="Genomic_DNA"/>
</dbReference>
<dbReference type="SMART" id="SM00458">
    <property type="entry name" value="RICIN"/>
    <property type="match status" value="1"/>
</dbReference>
<dbReference type="InterPro" id="IPR000772">
    <property type="entry name" value="Ricin_B_lectin"/>
</dbReference>
<dbReference type="OrthoDB" id="3296611at2"/>
<feature type="compositionally biased region" description="Low complexity" evidence="6">
    <location>
        <begin position="815"/>
        <end position="842"/>
    </location>
</feature>
<evidence type="ECO:0000256" key="5">
    <source>
        <dbReference type="ARBA" id="ARBA00022840"/>
    </source>
</evidence>
<evidence type="ECO:0000259" key="8">
    <source>
        <dbReference type="SMART" id="SM00458"/>
    </source>
</evidence>
<proteinExistence type="predicted"/>
<dbReference type="SUPFAM" id="SSF50370">
    <property type="entry name" value="Ricin B-like lectins"/>
    <property type="match status" value="1"/>
</dbReference>
<dbReference type="GO" id="GO:0042973">
    <property type="term" value="F:glucan endo-1,3-beta-D-glucosidase activity"/>
    <property type="evidence" value="ECO:0007669"/>
    <property type="project" value="UniProtKB-EC"/>
</dbReference>